<protein>
    <recommendedName>
        <fullName evidence="2">Hexosyltransferase</fullName>
    </recommendedName>
</protein>
<evidence type="ECO:0000313" key="1">
    <source>
        <dbReference type="EMBL" id="KAL0436911.1"/>
    </source>
</evidence>
<gene>
    <name evidence="1" type="ORF">Sradi_0399000</name>
</gene>
<organism evidence="1">
    <name type="scientific">Sesamum radiatum</name>
    <name type="common">Black benniseed</name>
    <dbReference type="NCBI Taxonomy" id="300843"/>
    <lineage>
        <taxon>Eukaryota</taxon>
        <taxon>Viridiplantae</taxon>
        <taxon>Streptophyta</taxon>
        <taxon>Embryophyta</taxon>
        <taxon>Tracheophyta</taxon>
        <taxon>Spermatophyta</taxon>
        <taxon>Magnoliopsida</taxon>
        <taxon>eudicotyledons</taxon>
        <taxon>Gunneridae</taxon>
        <taxon>Pentapetalae</taxon>
        <taxon>asterids</taxon>
        <taxon>lamiids</taxon>
        <taxon>Lamiales</taxon>
        <taxon>Pedaliaceae</taxon>
        <taxon>Sesamum</taxon>
    </lineage>
</organism>
<evidence type="ECO:0008006" key="2">
    <source>
        <dbReference type="Google" id="ProtNLM"/>
    </source>
</evidence>
<sequence>MAASARLVTILTCLQFAFAIYATSLLYFMSPSLDLRTRIAQQWKQFIDTPHGVEESDLLAGAAVLNRSLVCESETIDFEQKKSDDALMIKLKTELYQEIKDFQSKNIGTETLTELMAMKSKWDLRGLNIPKVTVILNHLNTEADLVYILDDDMIPGKKMLQILSHVAGTEKYKNSVLGSIGRILPFRQKDFTFPSYRKFRSKEAGLYLPDPAYDITLDRVLISSLALGF</sequence>
<comment type="caution">
    <text evidence="1">The sequence shown here is derived from an EMBL/GenBank/DDBJ whole genome shotgun (WGS) entry which is preliminary data.</text>
</comment>
<dbReference type="AlphaFoldDB" id="A0AAW2W6L8"/>
<accession>A0AAW2W6L8</accession>
<dbReference type="EMBL" id="JACGWJ010000002">
    <property type="protein sequence ID" value="KAL0436911.1"/>
    <property type="molecule type" value="Genomic_DNA"/>
</dbReference>
<reference evidence="1" key="2">
    <citation type="journal article" date="2024" name="Plant">
        <title>Genomic evolution and insights into agronomic trait innovations of Sesamum species.</title>
        <authorList>
            <person name="Miao H."/>
            <person name="Wang L."/>
            <person name="Qu L."/>
            <person name="Liu H."/>
            <person name="Sun Y."/>
            <person name="Le M."/>
            <person name="Wang Q."/>
            <person name="Wei S."/>
            <person name="Zheng Y."/>
            <person name="Lin W."/>
            <person name="Duan Y."/>
            <person name="Cao H."/>
            <person name="Xiong S."/>
            <person name="Wang X."/>
            <person name="Wei L."/>
            <person name="Li C."/>
            <person name="Ma Q."/>
            <person name="Ju M."/>
            <person name="Zhao R."/>
            <person name="Li G."/>
            <person name="Mu C."/>
            <person name="Tian Q."/>
            <person name="Mei H."/>
            <person name="Zhang T."/>
            <person name="Gao T."/>
            <person name="Zhang H."/>
        </authorList>
    </citation>
    <scope>NUCLEOTIDE SEQUENCE</scope>
    <source>
        <strain evidence="1">G02</strain>
    </source>
</reference>
<reference evidence="1" key="1">
    <citation type="submission" date="2020-06" db="EMBL/GenBank/DDBJ databases">
        <authorList>
            <person name="Li T."/>
            <person name="Hu X."/>
            <person name="Zhang T."/>
            <person name="Song X."/>
            <person name="Zhang H."/>
            <person name="Dai N."/>
            <person name="Sheng W."/>
            <person name="Hou X."/>
            <person name="Wei L."/>
        </authorList>
    </citation>
    <scope>NUCLEOTIDE SEQUENCE</scope>
    <source>
        <strain evidence="1">G02</strain>
        <tissue evidence="1">Leaf</tissue>
    </source>
</reference>
<proteinExistence type="predicted"/>
<name>A0AAW2W6L8_SESRA</name>